<feature type="region of interest" description="Disordered" evidence="1">
    <location>
        <begin position="136"/>
        <end position="182"/>
    </location>
</feature>
<sequence>MLMTDSGHNGERKANRRGAEHSPGGPGAATPADLWSLQSSTGHRGATARLPLTSGAVLTRGKHQTRNRRVWDPGRVCLSVGPLSRPAGSPALEESGHTPSEAPAATPQRSTTAGQHNILFKCPQYLYARKPWVTLLGSPPRRTNTGAARGPEPLQRTTGDHGGTTQGPRGTPDVWKAEESYK</sequence>
<reference evidence="2 3" key="1">
    <citation type="submission" date="2019-05" db="EMBL/GenBank/DDBJ databases">
        <title>Another draft genome of Portunus trituberculatus and its Hox gene families provides insights of decapod evolution.</title>
        <authorList>
            <person name="Jeong J.-H."/>
            <person name="Song I."/>
            <person name="Kim S."/>
            <person name="Choi T."/>
            <person name="Kim D."/>
            <person name="Ryu S."/>
            <person name="Kim W."/>
        </authorList>
    </citation>
    <scope>NUCLEOTIDE SEQUENCE [LARGE SCALE GENOMIC DNA]</scope>
    <source>
        <tissue evidence="2">Muscle</tissue>
    </source>
</reference>
<dbReference type="Proteomes" id="UP000324222">
    <property type="component" value="Unassembled WGS sequence"/>
</dbReference>
<evidence type="ECO:0000313" key="3">
    <source>
        <dbReference type="Proteomes" id="UP000324222"/>
    </source>
</evidence>
<comment type="caution">
    <text evidence="2">The sequence shown here is derived from an EMBL/GenBank/DDBJ whole genome shotgun (WGS) entry which is preliminary data.</text>
</comment>
<feature type="region of interest" description="Disordered" evidence="1">
    <location>
        <begin position="1"/>
        <end position="115"/>
    </location>
</feature>
<name>A0A5B7GZV7_PORTR</name>
<protein>
    <submittedName>
        <fullName evidence="2">Uncharacterized protein</fullName>
    </submittedName>
</protein>
<feature type="compositionally biased region" description="Basic and acidic residues" evidence="1">
    <location>
        <begin position="8"/>
        <end position="20"/>
    </location>
</feature>
<gene>
    <name evidence="2" type="ORF">E2C01_056207</name>
</gene>
<keyword evidence="3" id="KW-1185">Reference proteome</keyword>
<accession>A0A5B7GZV7</accession>
<proteinExistence type="predicted"/>
<evidence type="ECO:0000313" key="2">
    <source>
        <dbReference type="EMBL" id="MPC62124.1"/>
    </source>
</evidence>
<evidence type="ECO:0000256" key="1">
    <source>
        <dbReference type="SAM" id="MobiDB-lite"/>
    </source>
</evidence>
<dbReference type="EMBL" id="VSRR010019316">
    <property type="protein sequence ID" value="MPC62124.1"/>
    <property type="molecule type" value="Genomic_DNA"/>
</dbReference>
<dbReference type="AlphaFoldDB" id="A0A5B7GZV7"/>
<organism evidence="2 3">
    <name type="scientific">Portunus trituberculatus</name>
    <name type="common">Swimming crab</name>
    <name type="synonym">Neptunus trituberculatus</name>
    <dbReference type="NCBI Taxonomy" id="210409"/>
    <lineage>
        <taxon>Eukaryota</taxon>
        <taxon>Metazoa</taxon>
        <taxon>Ecdysozoa</taxon>
        <taxon>Arthropoda</taxon>
        <taxon>Crustacea</taxon>
        <taxon>Multicrustacea</taxon>
        <taxon>Malacostraca</taxon>
        <taxon>Eumalacostraca</taxon>
        <taxon>Eucarida</taxon>
        <taxon>Decapoda</taxon>
        <taxon>Pleocyemata</taxon>
        <taxon>Brachyura</taxon>
        <taxon>Eubrachyura</taxon>
        <taxon>Portunoidea</taxon>
        <taxon>Portunidae</taxon>
        <taxon>Portuninae</taxon>
        <taxon>Portunus</taxon>
    </lineage>
</organism>